<dbReference type="SUPFAM" id="SSF49503">
    <property type="entry name" value="Cupredoxins"/>
    <property type="match status" value="2"/>
</dbReference>
<dbReference type="Pfam" id="PF13473">
    <property type="entry name" value="Cupredoxin_1"/>
    <property type="match status" value="1"/>
</dbReference>
<feature type="transmembrane region" description="Helical" evidence="2">
    <location>
        <begin position="46"/>
        <end position="63"/>
    </location>
</feature>
<evidence type="ECO:0000313" key="5">
    <source>
        <dbReference type="EMBL" id="QVJ02835.1"/>
    </source>
</evidence>
<reference evidence="5" key="1">
    <citation type="submission" date="2021-05" db="EMBL/GenBank/DDBJ databases">
        <authorList>
            <person name="Kaiqin L."/>
            <person name="Jian G."/>
        </authorList>
    </citation>
    <scope>NUCLEOTIDE SEQUENCE</scope>
    <source>
        <strain evidence="5">HDS5</strain>
    </source>
</reference>
<dbReference type="InterPro" id="IPR011707">
    <property type="entry name" value="Cu-oxidase-like_N"/>
</dbReference>
<feature type="compositionally biased region" description="Low complexity" evidence="1">
    <location>
        <begin position="265"/>
        <end position="278"/>
    </location>
</feature>
<feature type="transmembrane region" description="Helical" evidence="2">
    <location>
        <begin position="98"/>
        <end position="120"/>
    </location>
</feature>
<evidence type="ECO:0000256" key="1">
    <source>
        <dbReference type="SAM" id="MobiDB-lite"/>
    </source>
</evidence>
<dbReference type="Proteomes" id="UP000682416">
    <property type="component" value="Chromosome"/>
</dbReference>
<sequence length="468" mass="48895">MTTTPETRADAPGGTGPTTGTALVSTLVLTTATLVAALVISGGVNPVQVSLALLPLVAALGYWRGARWAPVTAVLSVLLLLPMRVVELSFDLSRPGDAVPFAVAVLTVLAAGTVLTTAVLDRSARRRPSPRRAVTGAVLGAALGAVLGLGLVLASPQPDDTGGLSDEEIAALPTVDMVNFRFEPGQLRVAEGQPVAFRFTNHTDRSHSFAVEALGIDTTVPSGRTRTVVVEADAGTYPFVCTVGDHEGAGWSGAWSWSVTDARTPPVVRTRRTPSAPRGPAMTTDPRLLRRRAFLTAAGAAVAGAAALPVLLRAGGPDLPTDRPELPDLPEIPLTTDADGVRVARLVAESTGTGLAYNGTSPGPLLRVREGDTVRVEFTNTVDAPSSLHLHGLPLTPEVDQPLHHVSPGSPTPRSSRSRRAARAPTGTTRTPTGTWNASSWPGWPGRSSWRGPSTGRSPRWRRPTTGW</sequence>
<feature type="domain" description="Plastocyanin-like" evidence="3">
    <location>
        <begin position="352"/>
        <end position="398"/>
    </location>
</feature>
<dbReference type="Gene3D" id="2.60.40.420">
    <property type="entry name" value="Cupredoxins - blue copper proteins"/>
    <property type="match status" value="2"/>
</dbReference>
<feature type="region of interest" description="Disordered" evidence="1">
    <location>
        <begin position="265"/>
        <end position="284"/>
    </location>
</feature>
<dbReference type="EMBL" id="CP074402">
    <property type="protein sequence ID" value="QVJ02835.1"/>
    <property type="molecule type" value="Genomic_DNA"/>
</dbReference>
<dbReference type="Pfam" id="PF07732">
    <property type="entry name" value="Cu-oxidase_3"/>
    <property type="match status" value="1"/>
</dbReference>
<dbReference type="KEGG" id="nec:KGD82_11710"/>
<evidence type="ECO:0000313" key="6">
    <source>
        <dbReference type="Proteomes" id="UP000682416"/>
    </source>
</evidence>
<evidence type="ECO:0000259" key="3">
    <source>
        <dbReference type="Pfam" id="PF07732"/>
    </source>
</evidence>
<protein>
    <submittedName>
        <fullName evidence="5">Multicopper oxidase domain-containing protein</fullName>
    </submittedName>
</protein>
<keyword evidence="2" id="KW-1133">Transmembrane helix</keyword>
<dbReference type="CDD" id="cd00920">
    <property type="entry name" value="Cupredoxin"/>
    <property type="match status" value="1"/>
</dbReference>
<gene>
    <name evidence="5" type="ORF">KGD82_11710</name>
</gene>
<dbReference type="InterPro" id="IPR028096">
    <property type="entry name" value="EfeO_Cupredoxin"/>
</dbReference>
<dbReference type="AlphaFoldDB" id="A0A975LC16"/>
<feature type="compositionally biased region" description="Low complexity" evidence="1">
    <location>
        <begin position="423"/>
        <end position="454"/>
    </location>
</feature>
<name>A0A975LC16_9ACTN</name>
<feature type="region of interest" description="Disordered" evidence="1">
    <location>
        <begin position="385"/>
        <end position="468"/>
    </location>
</feature>
<keyword evidence="6" id="KW-1185">Reference proteome</keyword>
<proteinExistence type="predicted"/>
<organism evidence="5 6">
    <name type="scientific">Nocardiopsis eucommiae</name>
    <dbReference type="NCBI Taxonomy" id="2831970"/>
    <lineage>
        <taxon>Bacteria</taxon>
        <taxon>Bacillati</taxon>
        <taxon>Actinomycetota</taxon>
        <taxon>Actinomycetes</taxon>
        <taxon>Streptosporangiales</taxon>
        <taxon>Nocardiopsidaceae</taxon>
        <taxon>Nocardiopsis</taxon>
    </lineage>
</organism>
<dbReference type="GO" id="GO:0005507">
    <property type="term" value="F:copper ion binding"/>
    <property type="evidence" value="ECO:0007669"/>
    <property type="project" value="InterPro"/>
</dbReference>
<feature type="transmembrane region" description="Helical" evidence="2">
    <location>
        <begin position="21"/>
        <end position="40"/>
    </location>
</feature>
<evidence type="ECO:0000259" key="4">
    <source>
        <dbReference type="Pfam" id="PF13473"/>
    </source>
</evidence>
<accession>A0A975LC16</accession>
<dbReference type="InterPro" id="IPR008972">
    <property type="entry name" value="Cupredoxin"/>
</dbReference>
<feature type="compositionally biased region" description="Basic residues" evidence="1">
    <location>
        <begin position="459"/>
        <end position="468"/>
    </location>
</feature>
<feature type="domain" description="EfeO-type cupredoxin-like" evidence="4">
    <location>
        <begin position="174"/>
        <end position="243"/>
    </location>
</feature>
<feature type="transmembrane region" description="Helical" evidence="2">
    <location>
        <begin position="132"/>
        <end position="154"/>
    </location>
</feature>
<keyword evidence="2" id="KW-0812">Transmembrane</keyword>
<keyword evidence="2" id="KW-0472">Membrane</keyword>
<evidence type="ECO:0000256" key="2">
    <source>
        <dbReference type="SAM" id="Phobius"/>
    </source>
</evidence>